<feature type="domain" description="Spore germination protein N-terminal" evidence="9">
    <location>
        <begin position="19"/>
        <end position="195"/>
    </location>
</feature>
<keyword evidence="4" id="KW-0732">Signal</keyword>
<protein>
    <submittedName>
        <fullName evidence="10">Ger(X)C family spore germination protein</fullName>
    </submittedName>
</protein>
<comment type="caution">
    <text evidence="10">The sequence shown here is derived from an EMBL/GenBank/DDBJ whole genome shotgun (WGS) entry which is preliminary data.</text>
</comment>
<keyword evidence="3" id="KW-0309">Germination</keyword>
<evidence type="ECO:0000256" key="1">
    <source>
        <dbReference type="ARBA" id="ARBA00004635"/>
    </source>
</evidence>
<dbReference type="InterPro" id="IPR057336">
    <property type="entry name" value="GerAC_N"/>
</dbReference>
<evidence type="ECO:0000313" key="11">
    <source>
        <dbReference type="Proteomes" id="UP001156102"/>
    </source>
</evidence>
<dbReference type="AlphaFoldDB" id="A0AA41X7Y1"/>
<keyword evidence="7" id="KW-0449">Lipoprotein</keyword>
<evidence type="ECO:0000256" key="2">
    <source>
        <dbReference type="ARBA" id="ARBA00007886"/>
    </source>
</evidence>
<dbReference type="PANTHER" id="PTHR35789:SF1">
    <property type="entry name" value="SPORE GERMINATION PROTEIN B3"/>
    <property type="match status" value="1"/>
</dbReference>
<sequence length="385" mass="44275">MLRCFFAFCCLLCLTGCWDVREVEHVWYINSLGIDYEKGRYILYPQFINFATLAKQEGSANRTPQPIYVGKGSSPVIDEAAFDFYESAQQRLSWEHIKTIVFSERVLRDGDLNQLDDFLSRFFQFRNTPWVFGTKEPIQDLLTTGSILNISPLYTTLNIPNEVTKQYSIFQPARLYRLRADFYEPGMTTAIPFLSITKERWKANKKNFPIMRYSGAAFLASKRYAGYLPVGDLAGLHWTNENMFRAPLMLKQEGKPVAEVVLRKPKLKIASRIEQGKPHFSVNVKAEGDIFQILKYIPVSEMEKLAQKQIADEIKQTYQAALKKKIDVYQLSQALYRSNPAVWNKHEVDGILPLAPSSLDVGVQVTIITSGQWKSKDLQRPFRQE</sequence>
<dbReference type="PANTHER" id="PTHR35789">
    <property type="entry name" value="SPORE GERMINATION PROTEIN B3"/>
    <property type="match status" value="1"/>
</dbReference>
<dbReference type="EMBL" id="JANCLT010000011">
    <property type="protein sequence ID" value="MCP8970457.1"/>
    <property type="molecule type" value="Genomic_DNA"/>
</dbReference>
<dbReference type="GO" id="GO:0009847">
    <property type="term" value="P:spore germination"/>
    <property type="evidence" value="ECO:0007669"/>
    <property type="project" value="InterPro"/>
</dbReference>
<dbReference type="Pfam" id="PF25198">
    <property type="entry name" value="Spore_GerAC_N"/>
    <property type="match status" value="1"/>
</dbReference>
<comment type="similarity">
    <text evidence="2">Belongs to the GerABKC lipoprotein family.</text>
</comment>
<keyword evidence="5" id="KW-0472">Membrane</keyword>
<feature type="domain" description="Spore germination GerAC-like C-terminal" evidence="8">
    <location>
        <begin position="214"/>
        <end position="371"/>
    </location>
</feature>
<name>A0AA41X7Y1_9BACI</name>
<accession>A0AA41X7Y1</accession>
<keyword evidence="11" id="KW-1185">Reference proteome</keyword>
<reference evidence="10" key="1">
    <citation type="submission" date="2022-07" db="EMBL/GenBank/DDBJ databases">
        <authorList>
            <person name="Li W.-J."/>
            <person name="Deng Q.-Q."/>
        </authorList>
    </citation>
    <scope>NUCLEOTIDE SEQUENCE</scope>
    <source>
        <strain evidence="10">SYSU M60031</strain>
    </source>
</reference>
<dbReference type="InterPro" id="IPR038501">
    <property type="entry name" value="Spore_GerAC_C_sf"/>
</dbReference>
<evidence type="ECO:0000259" key="8">
    <source>
        <dbReference type="Pfam" id="PF05504"/>
    </source>
</evidence>
<evidence type="ECO:0000256" key="4">
    <source>
        <dbReference type="ARBA" id="ARBA00022729"/>
    </source>
</evidence>
<evidence type="ECO:0000256" key="7">
    <source>
        <dbReference type="ARBA" id="ARBA00023288"/>
    </source>
</evidence>
<evidence type="ECO:0000256" key="3">
    <source>
        <dbReference type="ARBA" id="ARBA00022544"/>
    </source>
</evidence>
<dbReference type="RefSeq" id="WP_254760373.1">
    <property type="nucleotide sequence ID" value="NZ_JANCLT010000011.1"/>
</dbReference>
<evidence type="ECO:0000256" key="6">
    <source>
        <dbReference type="ARBA" id="ARBA00023139"/>
    </source>
</evidence>
<proteinExistence type="inferred from homology"/>
<dbReference type="NCBIfam" id="TIGR02887">
    <property type="entry name" value="spore_ger_x_C"/>
    <property type="match status" value="1"/>
</dbReference>
<dbReference type="GO" id="GO:0016020">
    <property type="term" value="C:membrane"/>
    <property type="evidence" value="ECO:0007669"/>
    <property type="project" value="UniProtKB-SubCell"/>
</dbReference>
<organism evidence="10 11">
    <name type="scientific">Ectobacillus ponti</name>
    <dbReference type="NCBI Taxonomy" id="2961894"/>
    <lineage>
        <taxon>Bacteria</taxon>
        <taxon>Bacillati</taxon>
        <taxon>Bacillota</taxon>
        <taxon>Bacilli</taxon>
        <taxon>Bacillales</taxon>
        <taxon>Bacillaceae</taxon>
        <taxon>Ectobacillus</taxon>
    </lineage>
</organism>
<dbReference type="Pfam" id="PF05504">
    <property type="entry name" value="Spore_GerAC"/>
    <property type="match status" value="1"/>
</dbReference>
<evidence type="ECO:0000313" key="10">
    <source>
        <dbReference type="EMBL" id="MCP8970457.1"/>
    </source>
</evidence>
<dbReference type="InterPro" id="IPR008844">
    <property type="entry name" value="Spore_GerAC-like"/>
</dbReference>
<evidence type="ECO:0000259" key="9">
    <source>
        <dbReference type="Pfam" id="PF25198"/>
    </source>
</evidence>
<gene>
    <name evidence="10" type="ORF">NK662_18220</name>
</gene>
<keyword evidence="6" id="KW-0564">Palmitate</keyword>
<dbReference type="Proteomes" id="UP001156102">
    <property type="component" value="Unassembled WGS sequence"/>
</dbReference>
<comment type="subcellular location">
    <subcellularLocation>
        <location evidence="1">Membrane</location>
        <topology evidence="1">Lipid-anchor</topology>
    </subcellularLocation>
</comment>
<dbReference type="InterPro" id="IPR046953">
    <property type="entry name" value="Spore_GerAC-like_C"/>
</dbReference>
<evidence type="ECO:0000256" key="5">
    <source>
        <dbReference type="ARBA" id="ARBA00023136"/>
    </source>
</evidence>
<dbReference type="Gene3D" id="3.30.300.210">
    <property type="entry name" value="Nutrient germinant receptor protein C, domain 3"/>
    <property type="match status" value="1"/>
</dbReference>